<name>A0A9E8NFW9_9BACT</name>
<sequence length="572" mass="66455">MKDLLPNRFIILLSLLTLIYWQASAQFEHIINKTHAERYTVIRQFIGLHLNTADTIESFKSIQKLREVAIKAKDEDLILESDLLLMLQKSQIRKESPRTLIHGIREVIKKGEDANNLQIQIRARMLLRHLYWYQTKNYELAFEQYLKIYPLLKKTTGKEFPEKAYTLTQIGEAYYFFADFRNAVRFCREALTVEVIEDHRGVHNTAMNTIGLCFVKQGRLDSADVYFERILANVGINDYAVWKGIAQGGLGLTNYLRGNYDKAMPLLKSNVDQALIIGDPDQAAKSLTLMSDIYFRTNRISMAAETMVRARESVRRSGLLKPLEQLYQIFGKVYATQGNLLLTNAYLDSANHIKDQLANEFNSIQMLRATEKAQLQSHRAALERVAAEKQIKTLERNILLILMVLLIVVLFYFYKTHYYKVREKQRIINDQLIKAEQELTFSTLQLEEFRRSISEKNLLVEELSARYGINVSEETRQELQKSTILTDEQWEYFRGLFEKIHSGYLHRLREKLPGLTPAETRFMALAKLNLTYKEMASTLGISVQSVRVIRHRIRKKLNIPEEADLNTVVETI</sequence>
<evidence type="ECO:0000313" key="4">
    <source>
        <dbReference type="Proteomes" id="UP001164653"/>
    </source>
</evidence>
<proteinExistence type="predicted"/>
<dbReference type="InterPro" id="IPR036388">
    <property type="entry name" value="WH-like_DNA-bd_sf"/>
</dbReference>
<organism evidence="3 4">
    <name type="scientific">Dyadobacter pollutisoli</name>
    <dbReference type="NCBI Taxonomy" id="2910158"/>
    <lineage>
        <taxon>Bacteria</taxon>
        <taxon>Pseudomonadati</taxon>
        <taxon>Bacteroidota</taxon>
        <taxon>Cytophagia</taxon>
        <taxon>Cytophagales</taxon>
        <taxon>Spirosomataceae</taxon>
        <taxon>Dyadobacter</taxon>
    </lineage>
</organism>
<dbReference type="SUPFAM" id="SSF48452">
    <property type="entry name" value="TPR-like"/>
    <property type="match status" value="1"/>
</dbReference>
<dbReference type="EMBL" id="CP112998">
    <property type="protein sequence ID" value="WAC14211.1"/>
    <property type="molecule type" value="Genomic_DNA"/>
</dbReference>
<keyword evidence="4" id="KW-1185">Reference proteome</keyword>
<dbReference type="KEGG" id="dpf:ON006_09675"/>
<reference evidence="3" key="1">
    <citation type="submission" date="2022-11" db="EMBL/GenBank/DDBJ databases">
        <title>Dyadobacter pollutisoli sp. nov., isolated from plastic dumped soil.</title>
        <authorList>
            <person name="Kim J.M."/>
            <person name="Kim K.R."/>
            <person name="Lee J.K."/>
            <person name="Hao L."/>
            <person name="Jeon C.O."/>
        </authorList>
    </citation>
    <scope>NUCLEOTIDE SEQUENCE</scope>
    <source>
        <strain evidence="3">U1</strain>
    </source>
</reference>
<evidence type="ECO:0000259" key="2">
    <source>
        <dbReference type="SMART" id="SM00421"/>
    </source>
</evidence>
<accession>A0A9E8NFW9</accession>
<dbReference type="SUPFAM" id="SSF46894">
    <property type="entry name" value="C-terminal effector domain of the bipartite response regulators"/>
    <property type="match status" value="1"/>
</dbReference>
<dbReference type="SMART" id="SM00421">
    <property type="entry name" value="HTH_LUXR"/>
    <property type="match status" value="1"/>
</dbReference>
<protein>
    <recommendedName>
        <fullName evidence="2">HTH luxR-type domain-containing protein</fullName>
    </recommendedName>
</protein>
<evidence type="ECO:0000313" key="3">
    <source>
        <dbReference type="EMBL" id="WAC14211.1"/>
    </source>
</evidence>
<dbReference type="Gene3D" id="1.25.40.10">
    <property type="entry name" value="Tetratricopeptide repeat domain"/>
    <property type="match status" value="2"/>
</dbReference>
<keyword evidence="1" id="KW-0812">Transmembrane</keyword>
<dbReference type="Gene3D" id="1.10.10.10">
    <property type="entry name" value="Winged helix-like DNA-binding domain superfamily/Winged helix DNA-binding domain"/>
    <property type="match status" value="1"/>
</dbReference>
<dbReference type="RefSeq" id="WP_244824287.1">
    <property type="nucleotide sequence ID" value="NZ_CP112998.1"/>
</dbReference>
<feature type="transmembrane region" description="Helical" evidence="1">
    <location>
        <begin position="398"/>
        <end position="414"/>
    </location>
</feature>
<dbReference type="Proteomes" id="UP001164653">
    <property type="component" value="Chromosome"/>
</dbReference>
<gene>
    <name evidence="3" type="ORF">ON006_09675</name>
</gene>
<dbReference type="InterPro" id="IPR016032">
    <property type="entry name" value="Sig_transdc_resp-reg_C-effctor"/>
</dbReference>
<dbReference type="InterPro" id="IPR011990">
    <property type="entry name" value="TPR-like_helical_dom_sf"/>
</dbReference>
<feature type="domain" description="HTH luxR-type" evidence="2">
    <location>
        <begin position="512"/>
        <end position="569"/>
    </location>
</feature>
<dbReference type="InterPro" id="IPR000792">
    <property type="entry name" value="Tscrpt_reg_LuxR_C"/>
</dbReference>
<evidence type="ECO:0000256" key="1">
    <source>
        <dbReference type="SAM" id="Phobius"/>
    </source>
</evidence>
<keyword evidence="1" id="KW-1133">Transmembrane helix</keyword>
<dbReference type="GO" id="GO:0006355">
    <property type="term" value="P:regulation of DNA-templated transcription"/>
    <property type="evidence" value="ECO:0007669"/>
    <property type="project" value="InterPro"/>
</dbReference>
<dbReference type="GO" id="GO:0003677">
    <property type="term" value="F:DNA binding"/>
    <property type="evidence" value="ECO:0007669"/>
    <property type="project" value="InterPro"/>
</dbReference>
<dbReference type="AlphaFoldDB" id="A0A9E8NFW9"/>
<keyword evidence="1" id="KW-0472">Membrane</keyword>